<gene>
    <name evidence="1" type="ORF">MLD38_016475</name>
</gene>
<accession>A0ACB9QQM4</accession>
<organism evidence="1 2">
    <name type="scientific">Melastoma candidum</name>
    <dbReference type="NCBI Taxonomy" id="119954"/>
    <lineage>
        <taxon>Eukaryota</taxon>
        <taxon>Viridiplantae</taxon>
        <taxon>Streptophyta</taxon>
        <taxon>Embryophyta</taxon>
        <taxon>Tracheophyta</taxon>
        <taxon>Spermatophyta</taxon>
        <taxon>Magnoliopsida</taxon>
        <taxon>eudicotyledons</taxon>
        <taxon>Gunneridae</taxon>
        <taxon>Pentapetalae</taxon>
        <taxon>rosids</taxon>
        <taxon>malvids</taxon>
        <taxon>Myrtales</taxon>
        <taxon>Melastomataceae</taxon>
        <taxon>Melastomatoideae</taxon>
        <taxon>Melastomateae</taxon>
        <taxon>Melastoma</taxon>
    </lineage>
</organism>
<dbReference type="Proteomes" id="UP001057402">
    <property type="component" value="Chromosome 5"/>
</dbReference>
<evidence type="ECO:0000313" key="1">
    <source>
        <dbReference type="EMBL" id="KAI4367851.1"/>
    </source>
</evidence>
<protein>
    <submittedName>
        <fullName evidence="1">Uncharacterized protein</fullName>
    </submittedName>
</protein>
<dbReference type="EMBL" id="CM042884">
    <property type="protein sequence ID" value="KAI4367851.1"/>
    <property type="molecule type" value="Genomic_DNA"/>
</dbReference>
<name>A0ACB9QQM4_9MYRT</name>
<evidence type="ECO:0000313" key="2">
    <source>
        <dbReference type="Proteomes" id="UP001057402"/>
    </source>
</evidence>
<keyword evidence="2" id="KW-1185">Reference proteome</keyword>
<comment type="caution">
    <text evidence="1">The sequence shown here is derived from an EMBL/GenBank/DDBJ whole genome shotgun (WGS) entry which is preliminary data.</text>
</comment>
<reference evidence="2" key="1">
    <citation type="journal article" date="2023" name="Front. Plant Sci.">
        <title>Chromosomal-level genome assembly of Melastoma candidum provides insights into trichome evolution.</title>
        <authorList>
            <person name="Zhong Y."/>
            <person name="Wu W."/>
            <person name="Sun C."/>
            <person name="Zou P."/>
            <person name="Liu Y."/>
            <person name="Dai S."/>
            <person name="Zhou R."/>
        </authorList>
    </citation>
    <scope>NUCLEOTIDE SEQUENCE [LARGE SCALE GENOMIC DNA]</scope>
</reference>
<proteinExistence type="predicted"/>
<sequence length="844" mass="96474">MAKIKATVVLMKKNSGDLTDLGESFLDRVFELFGQKVSFQLVSAVHGDPENGGKGRVGKPAHLENWICTVAPLVAQDSTFRVTFDWDEGMEFPGAVLVRNKHHSEFYLRTITLEDVPGIGRVHFVCNSWVYPMKYYKGDRVFFSNKAYLPNQTPAALKKYREEELIMLRGDGRGELKRWDRVYDYAYYNDLADPDKSQEYARPVLGGSAEFPYPRRIRTSRKPAKSDPNTESRLPLLESIKIYVPADERLSHIKLSDILGSGLKSITQYFYPQLGSLLCRSHREFRSFREALDIYEGGIKLPKCLIKFIQKDVPLELIKEVIPTEGEGLLKYPMPEVLKYNKLAWMTDEEFAREMLAGINPVSIKRLREFPPTSKLDPMVYGSQGSSITEDDIESCLNGLSVREAIKKNKLFILDHHDMVMPYLRRINSTATKTYATRTLLFLQDCGTLKPVAIELSLPHPNGDQYGAINEVHTPADQGVEGHLWQLAKAYAAVNDVGRHQIISHWLLTHAVIEPFIIAANRQLSVLHPIYKLLYPHFRDTLNLNAFARVIVINAGGVLESTLYSNKYSMEMSSAIYKDWIFTEQALPTDLINRGMAIPDAKSPRGLRLVIEDYPYAVDGLEIWFAIKTWVEEYCSYYYDADESVQNDMELQVWWKELREQGHGDKKDELWWPKMHTVRDLKDICTIMIWVASALHAAVNFGQYHYGGYMPSRPTTSRRFMPKEGTPEYEELNSNPERVFLETITPRKETLLGLSLIGLLSRHSTEEVYLGQTDTPDWTVDKTPLESFKKFTKKIEEIKGKILQMNSDPRWNNRVGLVNIPYMFLYPQSGGGITGKGVPNSISM</sequence>